<dbReference type="InterPro" id="IPR006385">
    <property type="entry name" value="HAD_hydro_SerB1"/>
</dbReference>
<evidence type="ECO:0000313" key="2">
    <source>
        <dbReference type="Proteomes" id="UP000184268"/>
    </source>
</evidence>
<organism evidence="1 2">
    <name type="scientific">Ferrimonas marina</name>
    <dbReference type="NCBI Taxonomy" id="299255"/>
    <lineage>
        <taxon>Bacteria</taxon>
        <taxon>Pseudomonadati</taxon>
        <taxon>Pseudomonadota</taxon>
        <taxon>Gammaproteobacteria</taxon>
        <taxon>Alteromonadales</taxon>
        <taxon>Ferrimonadaceae</taxon>
        <taxon>Ferrimonas</taxon>
    </lineage>
</organism>
<dbReference type="RefSeq" id="WP_067657323.1">
    <property type="nucleotide sequence ID" value="NZ_FQXG01000002.1"/>
</dbReference>
<dbReference type="PANTHER" id="PTHR43344">
    <property type="entry name" value="PHOSPHOSERINE PHOSPHATASE"/>
    <property type="match status" value="1"/>
</dbReference>
<keyword evidence="2" id="KW-1185">Reference proteome</keyword>
<dbReference type="GO" id="GO:0006564">
    <property type="term" value="P:L-serine biosynthetic process"/>
    <property type="evidence" value="ECO:0007669"/>
    <property type="project" value="TreeGrafter"/>
</dbReference>
<protein>
    <submittedName>
        <fullName evidence="1">Phosphoserine phosphatase</fullName>
    </submittedName>
</protein>
<dbReference type="SUPFAM" id="SSF56784">
    <property type="entry name" value="HAD-like"/>
    <property type="match status" value="1"/>
</dbReference>
<dbReference type="PANTHER" id="PTHR43344:SF14">
    <property type="entry name" value="HAD-IB FAMILY HYDROLASE"/>
    <property type="match status" value="1"/>
</dbReference>
<evidence type="ECO:0000313" key="1">
    <source>
        <dbReference type="EMBL" id="SHH25979.1"/>
    </source>
</evidence>
<dbReference type="InterPro" id="IPR050582">
    <property type="entry name" value="HAD-like_SerB"/>
</dbReference>
<gene>
    <name evidence="1" type="ORF">SAMN02745129_1634</name>
</gene>
<name>A0A1M5RIS3_9GAMM</name>
<accession>A0A1M5RIS3</accession>
<dbReference type="Gene3D" id="1.20.1440.100">
    <property type="entry name" value="SG protein - dephosphorylation function"/>
    <property type="match status" value="1"/>
</dbReference>
<dbReference type="STRING" id="299255.SAMN02745129_1634"/>
<dbReference type="NCBIfam" id="TIGR01488">
    <property type="entry name" value="HAD-SF-IB"/>
    <property type="match status" value="1"/>
</dbReference>
<dbReference type="OrthoDB" id="9784466at2"/>
<dbReference type="AlphaFoldDB" id="A0A1M5RIS3"/>
<proteinExistence type="predicted"/>
<dbReference type="Pfam" id="PF12710">
    <property type="entry name" value="HAD"/>
    <property type="match status" value="1"/>
</dbReference>
<dbReference type="Gene3D" id="3.40.50.1000">
    <property type="entry name" value="HAD superfamily/HAD-like"/>
    <property type="match status" value="1"/>
</dbReference>
<dbReference type="GO" id="GO:0036424">
    <property type="term" value="F:L-phosphoserine phosphatase activity"/>
    <property type="evidence" value="ECO:0007669"/>
    <property type="project" value="TreeGrafter"/>
</dbReference>
<sequence length="219" mass="25404">MAATGQAVKSGPKSPPSPNLALFDFDGTLCRGDNFSRFYYRNVPRWRLWPGLLLCWPLLLFNKLGLLPNHRLRPLVAWLGFAGCRQHTLKRQGERFAQQQLPKHLCPEHMARLQWHRDRGDRILLVSASLNLYLRPWCQQQGIELLCSELSMRRGRCTGRYQHGDCSRERKRQRIEQHLDLSHYARIYAYGDTAEDLAMLGLADEAFYCGQPWSNPKGQ</sequence>
<dbReference type="GO" id="GO:0000287">
    <property type="term" value="F:magnesium ion binding"/>
    <property type="evidence" value="ECO:0007669"/>
    <property type="project" value="TreeGrafter"/>
</dbReference>
<reference evidence="1 2" key="1">
    <citation type="submission" date="2016-11" db="EMBL/GenBank/DDBJ databases">
        <authorList>
            <person name="Jaros S."/>
            <person name="Januszkiewicz K."/>
            <person name="Wedrychowicz H."/>
        </authorList>
    </citation>
    <scope>NUCLEOTIDE SEQUENCE [LARGE SCALE GENOMIC DNA]</scope>
    <source>
        <strain evidence="1 2">DSM 16917</strain>
    </source>
</reference>
<dbReference type="NCBIfam" id="TIGR01490">
    <property type="entry name" value="HAD-SF-IB-hyp1"/>
    <property type="match status" value="1"/>
</dbReference>
<dbReference type="InterPro" id="IPR023214">
    <property type="entry name" value="HAD_sf"/>
</dbReference>
<dbReference type="Proteomes" id="UP000184268">
    <property type="component" value="Unassembled WGS sequence"/>
</dbReference>
<dbReference type="GO" id="GO:0005737">
    <property type="term" value="C:cytoplasm"/>
    <property type="evidence" value="ECO:0007669"/>
    <property type="project" value="TreeGrafter"/>
</dbReference>
<dbReference type="InterPro" id="IPR036412">
    <property type="entry name" value="HAD-like_sf"/>
</dbReference>
<dbReference type="EMBL" id="FQXG01000002">
    <property type="protein sequence ID" value="SHH25979.1"/>
    <property type="molecule type" value="Genomic_DNA"/>
</dbReference>